<dbReference type="EMBL" id="AP017928">
    <property type="protein sequence ID" value="BBA33102.1"/>
    <property type="molecule type" value="Genomic_DNA"/>
</dbReference>
<sequence length="140" mass="15596">MNFRRRRRDYPELNLIPMIDVLIVLLIFLVLTTTFSREAELQIQLPEASGQTTGEEKGVNVVIDTEGRYFVNQHQVVNTHIETLKKAIVEAAGENKNPLLVVNADQRTTHQAVITVLDAASQLGFTHVTFAAKTEAGDNP</sequence>
<evidence type="ECO:0000313" key="8">
    <source>
        <dbReference type="EMBL" id="BBA33102.1"/>
    </source>
</evidence>
<reference evidence="8 9" key="1">
    <citation type="submission" date="2016-12" db="EMBL/GenBank/DDBJ databases">
        <title>Genome sequencing of Methylocaldum marinum.</title>
        <authorList>
            <person name="Takeuchi M."/>
            <person name="Kamagata Y."/>
            <person name="Hiraoka S."/>
            <person name="Oshima K."/>
            <person name="Hattori M."/>
            <person name="Iwasaki W."/>
        </authorList>
    </citation>
    <scope>NUCLEOTIDE SEQUENCE [LARGE SCALE GENOMIC DNA]</scope>
    <source>
        <strain evidence="8 9">S8</strain>
    </source>
</reference>
<dbReference type="GO" id="GO:0015031">
    <property type="term" value="P:protein transport"/>
    <property type="evidence" value="ECO:0007669"/>
    <property type="project" value="UniProtKB-KW"/>
</dbReference>
<keyword evidence="9" id="KW-1185">Reference proteome</keyword>
<proteinExistence type="inferred from homology"/>
<evidence type="ECO:0000256" key="4">
    <source>
        <dbReference type="ARBA" id="ARBA00022692"/>
    </source>
</evidence>
<accession>A0A250KNJ9</accession>
<evidence type="ECO:0000256" key="3">
    <source>
        <dbReference type="ARBA" id="ARBA00022475"/>
    </source>
</evidence>
<gene>
    <name evidence="8" type="ORF">sS8_1140</name>
</gene>
<organism evidence="8 9">
    <name type="scientific">Methylocaldum marinum</name>
    <dbReference type="NCBI Taxonomy" id="1432792"/>
    <lineage>
        <taxon>Bacteria</taxon>
        <taxon>Pseudomonadati</taxon>
        <taxon>Pseudomonadota</taxon>
        <taxon>Gammaproteobacteria</taxon>
        <taxon>Methylococcales</taxon>
        <taxon>Methylococcaceae</taxon>
        <taxon>Methylocaldum</taxon>
    </lineage>
</organism>
<evidence type="ECO:0000256" key="5">
    <source>
        <dbReference type="ARBA" id="ARBA00022989"/>
    </source>
</evidence>
<evidence type="ECO:0000256" key="6">
    <source>
        <dbReference type="ARBA" id="ARBA00023136"/>
    </source>
</evidence>
<dbReference type="OrthoDB" id="9793581at2"/>
<comment type="similarity">
    <text evidence="2 7">Belongs to the ExbD/TolR family.</text>
</comment>
<comment type="subcellular location">
    <subcellularLocation>
        <location evidence="1">Cell membrane</location>
        <topology evidence="1">Single-pass membrane protein</topology>
    </subcellularLocation>
    <subcellularLocation>
        <location evidence="7">Cell membrane</location>
        <topology evidence="7">Single-pass type II membrane protein</topology>
    </subcellularLocation>
</comment>
<evidence type="ECO:0000313" key="9">
    <source>
        <dbReference type="Proteomes" id="UP000266313"/>
    </source>
</evidence>
<keyword evidence="4 7" id="KW-0812">Transmembrane</keyword>
<dbReference type="KEGG" id="mmai:sS8_1140"/>
<dbReference type="InterPro" id="IPR003400">
    <property type="entry name" value="ExbD"/>
</dbReference>
<keyword evidence="7" id="KW-0653">Protein transport</keyword>
<dbReference type="Proteomes" id="UP000266313">
    <property type="component" value="Chromosome"/>
</dbReference>
<keyword evidence="6" id="KW-0472">Membrane</keyword>
<dbReference type="GO" id="GO:0022857">
    <property type="term" value="F:transmembrane transporter activity"/>
    <property type="evidence" value="ECO:0007669"/>
    <property type="project" value="InterPro"/>
</dbReference>
<dbReference type="PANTHER" id="PTHR30558">
    <property type="entry name" value="EXBD MEMBRANE COMPONENT OF PMF-DRIVEN MACROMOLECULE IMPORT SYSTEM"/>
    <property type="match status" value="1"/>
</dbReference>
<dbReference type="RefSeq" id="WP_119628767.1">
    <property type="nucleotide sequence ID" value="NZ_AP017928.1"/>
</dbReference>
<dbReference type="Gene3D" id="3.30.420.270">
    <property type="match status" value="1"/>
</dbReference>
<evidence type="ECO:0000256" key="2">
    <source>
        <dbReference type="ARBA" id="ARBA00005811"/>
    </source>
</evidence>
<dbReference type="PANTHER" id="PTHR30558:SF3">
    <property type="entry name" value="BIOPOLYMER TRANSPORT PROTEIN EXBD-RELATED"/>
    <property type="match status" value="1"/>
</dbReference>
<keyword evidence="8" id="KW-0378">Hydrolase</keyword>
<keyword evidence="5" id="KW-1133">Transmembrane helix</keyword>
<dbReference type="Pfam" id="PF02472">
    <property type="entry name" value="ExbD"/>
    <property type="match status" value="1"/>
</dbReference>
<dbReference type="GO" id="GO:0016787">
    <property type="term" value="F:hydrolase activity"/>
    <property type="evidence" value="ECO:0007669"/>
    <property type="project" value="UniProtKB-KW"/>
</dbReference>
<dbReference type="GO" id="GO:0005886">
    <property type="term" value="C:plasma membrane"/>
    <property type="evidence" value="ECO:0007669"/>
    <property type="project" value="UniProtKB-SubCell"/>
</dbReference>
<protein>
    <submittedName>
        <fullName evidence="8">GTP cyclohydrolase I</fullName>
    </submittedName>
</protein>
<keyword evidence="3" id="KW-1003">Cell membrane</keyword>
<dbReference type="AlphaFoldDB" id="A0A250KNJ9"/>
<keyword evidence="7" id="KW-0813">Transport</keyword>
<evidence type="ECO:0000256" key="7">
    <source>
        <dbReference type="RuleBase" id="RU003879"/>
    </source>
</evidence>
<name>A0A250KNJ9_9GAMM</name>
<evidence type="ECO:0000256" key="1">
    <source>
        <dbReference type="ARBA" id="ARBA00004162"/>
    </source>
</evidence>